<gene>
    <name evidence="1" type="ORF">GH811_04685</name>
</gene>
<proteinExistence type="predicted"/>
<name>A0ABR6YUP2_9FIRM</name>
<evidence type="ECO:0000313" key="1">
    <source>
        <dbReference type="EMBL" id="MBC3898908.1"/>
    </source>
</evidence>
<evidence type="ECO:0000313" key="2">
    <source>
        <dbReference type="Proteomes" id="UP000622405"/>
    </source>
</evidence>
<accession>A0ABR6YUP2</accession>
<protein>
    <submittedName>
        <fullName evidence="1">Uncharacterized protein</fullName>
    </submittedName>
</protein>
<sequence>MDKKVEGSWLIYQAAKLQMVTNAIEFENILEAGKSGIFLSSISQDNEDIVNQQKAKALAHSAGINALEINGILANLKNQGLVDVSSTGEIAVLGVTSETCLRHTADIFQNLNPSNVEKAAIILCESASEKPQVHKEIKERLSDELHLQSSESQLLLNSSIEIGFIDKEVIDGENDLLFNGNLFRRDEVKKIQIVLGTLKKEEIEKYKEFDGILFEKACVEHDIAIKILGEKLYSKLTSIGIYDLNVVSNMHEERAYITKPAAFSKFSNAMVEDAFDLAKMFVSSLTYGMTRSSHTRGNITMIELLLKTLISGQPIGPVTAIGEDYKVLEMKGVVQVYNGSKKGRTGYMMKLLKKEVGVLALEVIKNGDISEHSLSALPSAAVNQYRGPETNRQIIRKIELQMNPSSTLDIISTLRTGGN</sequence>
<dbReference type="EMBL" id="WJBE01000003">
    <property type="protein sequence ID" value="MBC3898908.1"/>
    <property type="molecule type" value="Genomic_DNA"/>
</dbReference>
<comment type="caution">
    <text evidence="1">The sequence shown here is derived from an EMBL/GenBank/DDBJ whole genome shotgun (WGS) entry which is preliminary data.</text>
</comment>
<keyword evidence="2" id="KW-1185">Reference proteome</keyword>
<dbReference type="RefSeq" id="WP_186893500.1">
    <property type="nucleotide sequence ID" value="NZ_WJBE01000003.1"/>
</dbReference>
<dbReference type="Proteomes" id="UP000622405">
    <property type="component" value="Unassembled WGS sequence"/>
</dbReference>
<organism evidence="1 2">
    <name type="scientific">Acetobacterium malicum</name>
    <dbReference type="NCBI Taxonomy" id="52692"/>
    <lineage>
        <taxon>Bacteria</taxon>
        <taxon>Bacillati</taxon>
        <taxon>Bacillota</taxon>
        <taxon>Clostridia</taxon>
        <taxon>Eubacteriales</taxon>
        <taxon>Eubacteriaceae</taxon>
        <taxon>Acetobacterium</taxon>
    </lineage>
</organism>
<reference evidence="1 2" key="1">
    <citation type="journal article" date="2020" name="mSystems">
        <title>Defining Genomic and Predicted Metabolic Features of the Acetobacterium Genus.</title>
        <authorList>
            <person name="Ross D.E."/>
            <person name="Marshall C.W."/>
            <person name="Gulliver D."/>
            <person name="May H.D."/>
            <person name="Norman R.S."/>
        </authorList>
    </citation>
    <scope>NUCLEOTIDE SEQUENCE [LARGE SCALE GENOMIC DNA]</scope>
    <source>
        <strain evidence="1 2">DSM 4132</strain>
    </source>
</reference>